<dbReference type="GeneID" id="74948177"/>
<dbReference type="HOGENOM" id="CLU_202280_0_0_2"/>
<keyword evidence="3" id="KW-1185">Reference proteome</keyword>
<evidence type="ECO:0000256" key="1">
    <source>
        <dbReference type="SAM" id="MobiDB-lite"/>
    </source>
</evidence>
<protein>
    <submittedName>
        <fullName evidence="2">Uncharacterized protein</fullName>
    </submittedName>
</protein>
<sequence length="69" mass="7713">MNNKESSTRTRSSSSSSLLKNEEQPQDSDVTIFICENTNGILDPMEQMTYALNETQIRYGSVVVLKNAP</sequence>
<reference evidence="2 3" key="1">
    <citation type="journal article" date="2014" name="Int. J. Syst. Evol. Microbiol.">
        <title>Nitrososphaera viennensis gen. nov., sp. nov., an aerobic and mesophilic, ammonia-oxidizing archaeon from soil and a member of the archaeal phylum Thaumarchaeota.</title>
        <authorList>
            <person name="Stieglmeier M."/>
            <person name="Klingl A."/>
            <person name="Alves R.J."/>
            <person name="Rittmann S.K."/>
            <person name="Melcher M."/>
            <person name="Leisch N."/>
            <person name="Schleper C."/>
        </authorList>
    </citation>
    <scope>NUCLEOTIDE SEQUENCE [LARGE SCALE GENOMIC DNA]</scope>
    <source>
        <strain evidence="2">EN76</strain>
    </source>
</reference>
<accession>A0A060HL21</accession>
<dbReference type="Proteomes" id="UP000027093">
    <property type="component" value="Chromosome"/>
</dbReference>
<evidence type="ECO:0000313" key="3">
    <source>
        <dbReference type="Proteomes" id="UP000027093"/>
    </source>
</evidence>
<proteinExistence type="predicted"/>
<gene>
    <name evidence="2" type="ORF">NVIE_029410</name>
</gene>
<dbReference type="EMBL" id="CP007536">
    <property type="protein sequence ID" value="AIC17219.1"/>
    <property type="molecule type" value="Genomic_DNA"/>
</dbReference>
<organism evidence="2 3">
    <name type="scientific">Nitrososphaera viennensis EN76</name>
    <dbReference type="NCBI Taxonomy" id="926571"/>
    <lineage>
        <taxon>Archaea</taxon>
        <taxon>Nitrososphaerota</taxon>
        <taxon>Nitrososphaeria</taxon>
        <taxon>Nitrososphaerales</taxon>
        <taxon>Nitrososphaeraceae</taxon>
        <taxon>Nitrososphaera</taxon>
    </lineage>
</organism>
<dbReference type="OrthoDB" id="11887at2157"/>
<dbReference type="STRING" id="926571.NVIE_029410"/>
<feature type="region of interest" description="Disordered" evidence="1">
    <location>
        <begin position="1"/>
        <end position="30"/>
    </location>
</feature>
<name>A0A060HL21_9ARCH</name>
<evidence type="ECO:0000313" key="2">
    <source>
        <dbReference type="EMBL" id="AIC17219.1"/>
    </source>
</evidence>
<dbReference type="RefSeq" id="WP_144239780.1">
    <property type="nucleotide sequence ID" value="NZ_CP007536.1"/>
</dbReference>
<dbReference type="AlphaFoldDB" id="A0A060HL21"/>
<dbReference type="KEGG" id="nvn:NVIE_029410"/>